<organism evidence="8 10">
    <name type="scientific">Thermoanaerobacterium thermosaccharolyticum</name>
    <name type="common">Clostridium thermosaccharolyticum</name>
    <dbReference type="NCBI Taxonomy" id="1517"/>
    <lineage>
        <taxon>Bacteria</taxon>
        <taxon>Bacillati</taxon>
        <taxon>Bacillota</taxon>
        <taxon>Clostridia</taxon>
        <taxon>Thermoanaerobacterales</taxon>
        <taxon>Thermoanaerobacteraceae</taxon>
        <taxon>Thermoanaerobacterium</taxon>
    </lineage>
</organism>
<evidence type="ECO:0000256" key="2">
    <source>
        <dbReference type="ARBA" id="ARBA00008974"/>
    </source>
</evidence>
<dbReference type="Proteomes" id="UP000214975">
    <property type="component" value="Chromosome"/>
</dbReference>
<evidence type="ECO:0000256" key="5">
    <source>
        <dbReference type="ARBA" id="ARBA00023136"/>
    </source>
</evidence>
<accession>A0A231VFK9</accession>
<feature type="transmembrane region" description="Helical" evidence="6">
    <location>
        <begin position="78"/>
        <end position="101"/>
    </location>
</feature>
<dbReference type="AlphaFoldDB" id="A0A231VFK9"/>
<comment type="similarity">
    <text evidence="2">Belongs to the purine-cytosine permease (2.A.39) family.</text>
</comment>
<feature type="transmembrane region" description="Helical" evidence="6">
    <location>
        <begin position="281"/>
        <end position="298"/>
    </location>
</feature>
<feature type="transmembrane region" description="Helical" evidence="6">
    <location>
        <begin position="136"/>
        <end position="156"/>
    </location>
</feature>
<reference evidence="7 9" key="1">
    <citation type="submission" date="2016-08" db="EMBL/GenBank/DDBJ databases">
        <title>A novel genetic cassette of butanologenic Thermoanaerobacterium thermosaccharolyticum that directly convert cellulose to butanol.</title>
        <authorList>
            <person name="Li T."/>
            <person name="He J."/>
        </authorList>
    </citation>
    <scope>NUCLEOTIDE SEQUENCE [LARGE SCALE GENOMIC DNA]</scope>
    <source>
        <strain evidence="7 9">TG57</strain>
    </source>
</reference>
<dbReference type="EMBL" id="NKHD01000027">
    <property type="protein sequence ID" value="OXT06970.1"/>
    <property type="molecule type" value="Genomic_DNA"/>
</dbReference>
<evidence type="ECO:0000256" key="1">
    <source>
        <dbReference type="ARBA" id="ARBA00004141"/>
    </source>
</evidence>
<dbReference type="NCBIfam" id="TIGR02358">
    <property type="entry name" value="thia_cytX"/>
    <property type="match status" value="1"/>
</dbReference>
<dbReference type="Gene3D" id="1.10.4160.10">
    <property type="entry name" value="Hydantoin permease"/>
    <property type="match status" value="1"/>
</dbReference>
<sequence length="393" mass="42949">MKIKNSTLFLIWAGAAISIAEVYTGSLFAPLGFTKGLLTIFLGHIIGTLFFALGGLMSYKLKEPAIESTKGVLGDRGMIFIGFLNVLQLIGWTAVMIIQSAKAFNGAIGMSTSLGIFIVGVSVLVWTLFFDSEAYWINNIAVVLLFILTIFVVAYLKGGKIASVTGDISFSAAVELAVAMPISWLPLVGDYTINAKDGKSSFIYTFAGYFIASCFMYFIGLYVALKTGGKDIISYFASIKTGVVPLLIILLSTVTTTFMDVYSAAVSTISIVNARLKRKNLLVIYSIVGLIAAYLFPMDNYQNFLYAIGSVFIPAYTVVFEDYFLMKSKSDKLLNVPAAISFIVGALTYNYLTYFGGYLSKWFMTPTIGTIILTAIIYPVIKSLNKREEKIYG</sequence>
<dbReference type="RefSeq" id="WP_094045809.1">
    <property type="nucleotide sequence ID" value="NZ_CP016893.1"/>
</dbReference>
<keyword evidence="4 6" id="KW-1133">Transmembrane helix</keyword>
<feature type="transmembrane region" description="Helical" evidence="6">
    <location>
        <begin position="168"/>
        <end position="189"/>
    </location>
</feature>
<dbReference type="GO" id="GO:0005886">
    <property type="term" value="C:plasma membrane"/>
    <property type="evidence" value="ECO:0007669"/>
    <property type="project" value="TreeGrafter"/>
</dbReference>
<evidence type="ECO:0000256" key="4">
    <source>
        <dbReference type="ARBA" id="ARBA00022989"/>
    </source>
</evidence>
<evidence type="ECO:0000313" key="9">
    <source>
        <dbReference type="Proteomes" id="UP000214975"/>
    </source>
</evidence>
<evidence type="ECO:0000256" key="6">
    <source>
        <dbReference type="SAM" id="Phobius"/>
    </source>
</evidence>
<dbReference type="PANTHER" id="PTHR30569">
    <property type="entry name" value="CYTOSINE TRANSPORTER CODB"/>
    <property type="match status" value="1"/>
</dbReference>
<feature type="transmembrane region" description="Helical" evidence="6">
    <location>
        <begin position="201"/>
        <end position="223"/>
    </location>
</feature>
<reference evidence="8 10" key="2">
    <citation type="submission" date="2017-06" db="EMBL/GenBank/DDBJ databases">
        <title>Isolation and characterization of a thermophilic and butanogenic Thermoanaerobacterium thermosaccharolyticum M5 capable of efficient degradation of hemicellulose.</title>
        <authorList>
            <person name="Xin F."/>
            <person name="Jiang Y."/>
        </authorList>
    </citation>
    <scope>NUCLEOTIDE SEQUENCE [LARGE SCALE GENOMIC DNA]</scope>
    <source>
        <strain evidence="8 10">M5</strain>
    </source>
</reference>
<dbReference type="InterPro" id="IPR001248">
    <property type="entry name" value="Pur-cyt_permease"/>
</dbReference>
<dbReference type="EMBL" id="CP016893">
    <property type="protein sequence ID" value="AST56472.1"/>
    <property type="molecule type" value="Genomic_DNA"/>
</dbReference>
<evidence type="ECO:0000313" key="8">
    <source>
        <dbReference type="EMBL" id="OXT06970.1"/>
    </source>
</evidence>
<dbReference type="InterPro" id="IPR012732">
    <property type="entry name" value="Thia_CytX"/>
</dbReference>
<dbReference type="GO" id="GO:0015209">
    <property type="term" value="F:cytosine transmembrane transporter activity"/>
    <property type="evidence" value="ECO:0007669"/>
    <property type="project" value="InterPro"/>
</dbReference>
<gene>
    <name evidence="8" type="ORF">CE561_09620</name>
    <name evidence="7" type="ORF">Thert_00246</name>
</gene>
<feature type="transmembrane region" description="Helical" evidence="6">
    <location>
        <begin position="243"/>
        <end position="269"/>
    </location>
</feature>
<protein>
    <submittedName>
        <fullName evidence="7">Hydroxymethylpyrimidine transporter</fullName>
    </submittedName>
    <submittedName>
        <fullName evidence="8">Purine-cytosine permease</fullName>
    </submittedName>
</protein>
<feature type="transmembrane region" description="Helical" evidence="6">
    <location>
        <begin position="107"/>
        <end position="129"/>
    </location>
</feature>
<dbReference type="InterPro" id="IPR030191">
    <property type="entry name" value="CodB"/>
</dbReference>
<keyword evidence="3 6" id="KW-0812">Transmembrane</keyword>
<name>A0A231VFK9_THETR</name>
<dbReference type="PANTHER" id="PTHR30569:SF0">
    <property type="entry name" value="CYTOSINE PERMEASE"/>
    <property type="match status" value="1"/>
</dbReference>
<evidence type="ECO:0000313" key="7">
    <source>
        <dbReference type="EMBL" id="AST56472.1"/>
    </source>
</evidence>
<feature type="transmembrane region" description="Helical" evidence="6">
    <location>
        <begin position="363"/>
        <end position="381"/>
    </location>
</feature>
<feature type="transmembrane region" description="Helical" evidence="6">
    <location>
        <begin position="304"/>
        <end position="326"/>
    </location>
</feature>
<feature type="transmembrane region" description="Helical" evidence="6">
    <location>
        <begin position="333"/>
        <end position="351"/>
    </location>
</feature>
<evidence type="ECO:0000313" key="10">
    <source>
        <dbReference type="Proteomes" id="UP000215301"/>
    </source>
</evidence>
<dbReference type="Pfam" id="PF02133">
    <property type="entry name" value="Transp_cyt_pur"/>
    <property type="match status" value="1"/>
</dbReference>
<comment type="subcellular location">
    <subcellularLocation>
        <location evidence="1">Membrane</location>
        <topology evidence="1">Multi-pass membrane protein</topology>
    </subcellularLocation>
</comment>
<proteinExistence type="inferred from homology"/>
<dbReference type="Proteomes" id="UP000215301">
    <property type="component" value="Unassembled WGS sequence"/>
</dbReference>
<keyword evidence="5 6" id="KW-0472">Membrane</keyword>
<feature type="transmembrane region" description="Helical" evidence="6">
    <location>
        <begin position="36"/>
        <end position="57"/>
    </location>
</feature>
<evidence type="ECO:0000256" key="3">
    <source>
        <dbReference type="ARBA" id="ARBA00022692"/>
    </source>
</evidence>